<keyword evidence="1" id="KW-0563">Paired box</keyword>
<protein>
    <recommendedName>
        <fullName evidence="2">Paired domain-containing protein</fullName>
    </recommendedName>
</protein>
<evidence type="ECO:0000313" key="3">
    <source>
        <dbReference type="EMBL" id="KLK92643.1"/>
    </source>
</evidence>
<sequence length="117" mass="12945">MPAPLSRDLRERIVRAVEGGSSIRQAALRFEVSPSAAVKLMRRFRQSGSPAPARFGGHRRPILAPHEALVRALLDAKADISLKEIQAELHRHGIMVGATSTISRWLRRAGLTHKKRA</sequence>
<keyword evidence="4" id="KW-1185">Reference proteome</keyword>
<evidence type="ECO:0000313" key="4">
    <source>
        <dbReference type="Proteomes" id="UP000035489"/>
    </source>
</evidence>
<dbReference type="STRING" id="1225564.AA309_13215"/>
<name>A0A0H1RBQ6_9HYPH</name>
<dbReference type="GO" id="GO:0003677">
    <property type="term" value="F:DNA binding"/>
    <property type="evidence" value="ECO:0007669"/>
    <property type="project" value="InterPro"/>
</dbReference>
<evidence type="ECO:0000259" key="2">
    <source>
        <dbReference type="PROSITE" id="PS51057"/>
    </source>
</evidence>
<accession>A0A0H1RBQ6</accession>
<dbReference type="InterPro" id="IPR009057">
    <property type="entry name" value="Homeodomain-like_sf"/>
</dbReference>
<dbReference type="PATRIC" id="fig|1225564.3.peg.3489"/>
<dbReference type="Proteomes" id="UP000035489">
    <property type="component" value="Unassembled WGS sequence"/>
</dbReference>
<proteinExistence type="predicted"/>
<evidence type="ECO:0000256" key="1">
    <source>
        <dbReference type="ARBA" id="ARBA00022724"/>
    </source>
</evidence>
<comment type="caution">
    <text evidence="3">The sequence shown here is derived from an EMBL/GenBank/DDBJ whole genome shotgun (WGS) entry which is preliminary data.</text>
</comment>
<reference evidence="3 4" key="1">
    <citation type="submission" date="2015-05" db="EMBL/GenBank/DDBJ databases">
        <title>Draft genome sequence of Microvirga vignae strain BR3299, a novel nitrogen fixing bacteria isolated from Brazil semi-aired region.</title>
        <authorList>
            <person name="Zilli J.E."/>
            <person name="Passos S.R."/>
            <person name="Leite J."/>
            <person name="Baldani J.I."/>
            <person name="Xavier G.R."/>
            <person name="Rumjaneck N.G."/>
            <person name="Simoes-Araujo J.L."/>
        </authorList>
    </citation>
    <scope>NUCLEOTIDE SEQUENCE [LARGE SCALE GENOMIC DNA]</scope>
    <source>
        <strain evidence="3 4">BR3299</strain>
    </source>
</reference>
<dbReference type="EMBL" id="LCYG01000032">
    <property type="protein sequence ID" value="KLK92643.1"/>
    <property type="molecule type" value="Genomic_DNA"/>
</dbReference>
<dbReference type="InterPro" id="IPR036388">
    <property type="entry name" value="WH-like_DNA-bd_sf"/>
</dbReference>
<dbReference type="Gene3D" id="1.10.10.10">
    <property type="entry name" value="Winged helix-like DNA-binding domain superfamily/Winged helix DNA-binding domain"/>
    <property type="match status" value="1"/>
</dbReference>
<dbReference type="SUPFAM" id="SSF46689">
    <property type="entry name" value="Homeodomain-like"/>
    <property type="match status" value="1"/>
</dbReference>
<gene>
    <name evidence="3" type="ORF">AA309_13215</name>
</gene>
<dbReference type="PROSITE" id="PS51057">
    <property type="entry name" value="PAIRED_2"/>
    <property type="match status" value="1"/>
</dbReference>
<organism evidence="3 4">
    <name type="scientific">Microvirga vignae</name>
    <dbReference type="NCBI Taxonomy" id="1225564"/>
    <lineage>
        <taxon>Bacteria</taxon>
        <taxon>Pseudomonadati</taxon>
        <taxon>Pseudomonadota</taxon>
        <taxon>Alphaproteobacteria</taxon>
        <taxon>Hyphomicrobiales</taxon>
        <taxon>Methylobacteriaceae</taxon>
        <taxon>Microvirga</taxon>
    </lineage>
</organism>
<dbReference type="GO" id="GO:0006355">
    <property type="term" value="P:regulation of DNA-templated transcription"/>
    <property type="evidence" value="ECO:0007669"/>
    <property type="project" value="InterPro"/>
</dbReference>
<dbReference type="AlphaFoldDB" id="A0A0H1RBQ6"/>
<dbReference type="InterPro" id="IPR001523">
    <property type="entry name" value="Paired_dom"/>
</dbReference>
<feature type="domain" description="Paired" evidence="2">
    <location>
        <begin position="1"/>
        <end position="109"/>
    </location>
</feature>